<keyword evidence="7" id="KW-1185">Reference proteome</keyword>
<dbReference type="Proteomes" id="UP000037175">
    <property type="component" value="Unassembled WGS sequence"/>
</dbReference>
<keyword evidence="2" id="KW-0238">DNA-binding</keyword>
<evidence type="ECO:0000259" key="5">
    <source>
        <dbReference type="PROSITE" id="PS51078"/>
    </source>
</evidence>
<dbReference type="GO" id="GO:0003677">
    <property type="term" value="F:DNA binding"/>
    <property type="evidence" value="ECO:0007669"/>
    <property type="project" value="UniProtKB-KW"/>
</dbReference>
<evidence type="ECO:0000313" key="6">
    <source>
        <dbReference type="EMBL" id="KNZ70596.1"/>
    </source>
</evidence>
<evidence type="ECO:0000256" key="2">
    <source>
        <dbReference type="ARBA" id="ARBA00023125"/>
    </source>
</evidence>
<dbReference type="Gene3D" id="3.30.450.40">
    <property type="match status" value="1"/>
</dbReference>
<dbReference type="Gene3D" id="1.10.10.10">
    <property type="entry name" value="Winged helix-like DNA-binding domain superfamily/Winged helix DNA-binding domain"/>
    <property type="match status" value="1"/>
</dbReference>
<dbReference type="PROSITE" id="PS51078">
    <property type="entry name" value="ICLR_ED"/>
    <property type="match status" value="1"/>
</dbReference>
<comment type="caution">
    <text evidence="6">The sequence shown here is derived from an EMBL/GenBank/DDBJ whole genome shotgun (WGS) entry which is preliminary data.</text>
</comment>
<organism evidence="6 7">
    <name type="scientific">Thermincola ferriacetica</name>
    <dbReference type="NCBI Taxonomy" id="281456"/>
    <lineage>
        <taxon>Bacteria</taxon>
        <taxon>Bacillati</taxon>
        <taxon>Bacillota</taxon>
        <taxon>Clostridia</taxon>
        <taxon>Eubacteriales</taxon>
        <taxon>Thermincolaceae</taxon>
        <taxon>Thermincola</taxon>
    </lineage>
</organism>
<evidence type="ECO:0000259" key="4">
    <source>
        <dbReference type="PROSITE" id="PS51077"/>
    </source>
</evidence>
<dbReference type="SUPFAM" id="SSF46785">
    <property type="entry name" value="Winged helix' DNA-binding domain"/>
    <property type="match status" value="1"/>
</dbReference>
<keyword evidence="3" id="KW-0804">Transcription</keyword>
<dbReference type="EMBL" id="LGTE01000003">
    <property type="protein sequence ID" value="KNZ70596.1"/>
    <property type="molecule type" value="Genomic_DNA"/>
</dbReference>
<dbReference type="SMART" id="SM00346">
    <property type="entry name" value="HTH_ICLR"/>
    <property type="match status" value="1"/>
</dbReference>
<dbReference type="InterPro" id="IPR036390">
    <property type="entry name" value="WH_DNA-bd_sf"/>
</dbReference>
<gene>
    <name evidence="6" type="ORF">Tfer_0780</name>
</gene>
<dbReference type="Pfam" id="PF01614">
    <property type="entry name" value="IclR_C"/>
    <property type="match status" value="1"/>
</dbReference>
<dbReference type="InterPro" id="IPR005471">
    <property type="entry name" value="Tscrpt_reg_IclR_N"/>
</dbReference>
<accession>A0A0L6W550</accession>
<dbReference type="PANTHER" id="PTHR30136">
    <property type="entry name" value="HELIX-TURN-HELIX TRANSCRIPTIONAL REGULATOR, ICLR FAMILY"/>
    <property type="match status" value="1"/>
</dbReference>
<dbReference type="AlphaFoldDB" id="A0A0L6W550"/>
<dbReference type="InterPro" id="IPR014757">
    <property type="entry name" value="Tscrpt_reg_IclR_C"/>
</dbReference>
<dbReference type="GO" id="GO:0045892">
    <property type="term" value="P:negative regulation of DNA-templated transcription"/>
    <property type="evidence" value="ECO:0007669"/>
    <property type="project" value="TreeGrafter"/>
</dbReference>
<dbReference type="InterPro" id="IPR050707">
    <property type="entry name" value="HTH_MetabolicPath_Reg"/>
</dbReference>
<dbReference type="Pfam" id="PF09339">
    <property type="entry name" value="HTH_IclR"/>
    <property type="match status" value="1"/>
</dbReference>
<evidence type="ECO:0000256" key="1">
    <source>
        <dbReference type="ARBA" id="ARBA00023015"/>
    </source>
</evidence>
<dbReference type="PATRIC" id="fig|281456.6.peg.826"/>
<dbReference type="InterPro" id="IPR029016">
    <property type="entry name" value="GAF-like_dom_sf"/>
</dbReference>
<reference evidence="7" key="1">
    <citation type="submission" date="2015-07" db="EMBL/GenBank/DDBJ databases">
        <title>Complete Genome of Thermincola ferriacetica strain Z-0001T.</title>
        <authorList>
            <person name="Lusk B."/>
            <person name="Badalamenti J.P."/>
            <person name="Parameswaran P."/>
            <person name="Bond D.R."/>
            <person name="Torres C.I."/>
        </authorList>
    </citation>
    <scope>NUCLEOTIDE SEQUENCE [LARGE SCALE GENOMIC DNA]</scope>
    <source>
        <strain evidence="7">Z-0001</strain>
    </source>
</reference>
<name>A0A0L6W550_9FIRM</name>
<proteinExistence type="predicted"/>
<sequence length="267" mass="30178">MLQIKQQLERVTYIDTVARALCLLKLLAISPLRVQEAAEKLGIHKSSASRLLSTMRDHNFVRLNSNGKYELGYAVFEMAHALSEGMDVRKIGRPFLEQLNKTSNETVHLAVLDGIEIVYLDKIDTSRPIRMYSRIGKRAHVYCTGVGKALLAYLPDEKIDQILAQIKMKSFTARTIVDREHMMNEIREIRVNGIAWDRGEHEDDIYCMAAPVFDFTNKVIASISISATITYTPEEELAKYAGLLSQTAEAFSRAMGYVGDWPPPVRL</sequence>
<dbReference type="PANTHER" id="PTHR30136:SF24">
    <property type="entry name" value="HTH-TYPE TRANSCRIPTIONAL REPRESSOR ALLR"/>
    <property type="match status" value="1"/>
</dbReference>
<dbReference type="PROSITE" id="PS51077">
    <property type="entry name" value="HTH_ICLR"/>
    <property type="match status" value="1"/>
</dbReference>
<evidence type="ECO:0000256" key="3">
    <source>
        <dbReference type="ARBA" id="ARBA00023163"/>
    </source>
</evidence>
<dbReference type="GO" id="GO:0003700">
    <property type="term" value="F:DNA-binding transcription factor activity"/>
    <property type="evidence" value="ECO:0007669"/>
    <property type="project" value="TreeGrafter"/>
</dbReference>
<protein>
    <submittedName>
        <fullName evidence="6">Transcriptional regulator, IclR family</fullName>
    </submittedName>
</protein>
<dbReference type="SUPFAM" id="SSF55781">
    <property type="entry name" value="GAF domain-like"/>
    <property type="match status" value="1"/>
</dbReference>
<dbReference type="InterPro" id="IPR036388">
    <property type="entry name" value="WH-like_DNA-bd_sf"/>
</dbReference>
<evidence type="ECO:0000313" key="7">
    <source>
        <dbReference type="Proteomes" id="UP000037175"/>
    </source>
</evidence>
<feature type="domain" description="IclR-ED" evidence="5">
    <location>
        <begin position="74"/>
        <end position="257"/>
    </location>
</feature>
<keyword evidence="1" id="KW-0805">Transcription regulation</keyword>
<feature type="domain" description="HTH iclR-type" evidence="4">
    <location>
        <begin position="14"/>
        <end position="73"/>
    </location>
</feature>